<proteinExistence type="predicted"/>
<dbReference type="PROSITE" id="PS51192">
    <property type="entry name" value="HELICASE_ATP_BIND_1"/>
    <property type="match status" value="1"/>
</dbReference>
<sequence>MDDLLAHSSNRRGNRHRLTDHLRGTESLAYRFGSAFGAADLAGYLGLVHDVGKGYCSWQNGLLRAESEGGRVGPDHKSAGTHLAAKVLPFQFAGIVEGHHGGLRNNADLKNLLKELRSDLPAHVSEAITRVAALVPQIERTSEVPLPSWATPTAPHAEIDLLIRMAYSAVVDADFLDTRAHFSSRAPRVRDDADMEALAQLFEIRRKAALAQRLPSPVDTIREDIYQQAMQAADGERGIYRLHIPTGGGKTFAGAGFALCHARRHGMRRVIVAVPFISITQQNADVYRDMLDPATGLPNVLEHHSSANPERGWARLAAENWDAPFVITTTVQLFESLFAHTPARMRKLHRLAGAVIVLDEVQSLPDRLLVPILSVLRTLTERFGATVLLSSATQPEFWATNTLKGLPERTVIDAPAQLFKSLRRVRYEWRNNVTLTDIATEAAQHSRMLMVVNSTKDANAVHRHLGDDAYHLSTRMTAGHRRDTINEIRTRLKQDESAQVQVVSTSLIEAGVDLDFPTVYRAWALPESIQQAAGRCNRDGHLEYGTTIVFHPTDGAQPHDRPYQLALSEARHRFGKNMADPDNLEALAEYYAARYSAQAGSHTTDTAGGLGEPIEKLRTQLHFPAVAENFQMINDRTVSVVVLGDQLDSQTRAQAQAAIDLLRSGQPTGPETLRTLQPHTANIPSKEADTALANRHATTITDDLLQWTGAYHHRRGIEPPFSAQAH</sequence>
<dbReference type="PROSITE" id="PS51643">
    <property type="entry name" value="HD_CAS3"/>
    <property type="match status" value="1"/>
</dbReference>
<keyword evidence="5" id="KW-0051">Antiviral defense</keyword>
<comment type="caution">
    <text evidence="8">The sequence shown here is derived from an EMBL/GenBank/DDBJ whole genome shotgun (WGS) entry which is preliminary data.</text>
</comment>
<dbReference type="CDD" id="cd09641">
    <property type="entry name" value="Cas3''_I"/>
    <property type="match status" value="1"/>
</dbReference>
<feature type="domain" description="HD Cas3-type" evidence="7">
    <location>
        <begin position="11"/>
        <end position="176"/>
    </location>
</feature>
<dbReference type="Gene3D" id="3.40.50.300">
    <property type="entry name" value="P-loop containing nucleotide triphosphate hydrolases"/>
    <property type="match status" value="2"/>
</dbReference>
<dbReference type="InterPro" id="IPR014001">
    <property type="entry name" value="Helicase_ATP-bd"/>
</dbReference>
<dbReference type="InterPro" id="IPR006483">
    <property type="entry name" value="CRISPR-assoc_Cas3_HD"/>
</dbReference>
<evidence type="ECO:0000259" key="6">
    <source>
        <dbReference type="PROSITE" id="PS51192"/>
    </source>
</evidence>
<feature type="domain" description="Helicase ATP-binding" evidence="6">
    <location>
        <begin position="242"/>
        <end position="412"/>
    </location>
</feature>
<gene>
    <name evidence="8" type="ORF">ITX44_26150</name>
</gene>
<keyword evidence="9" id="KW-1185">Reference proteome</keyword>
<evidence type="ECO:0000256" key="3">
    <source>
        <dbReference type="ARBA" id="ARBA00022806"/>
    </source>
</evidence>
<dbReference type="GO" id="GO:0004519">
    <property type="term" value="F:endonuclease activity"/>
    <property type="evidence" value="ECO:0007669"/>
    <property type="project" value="UniProtKB-KW"/>
</dbReference>
<dbReference type="SUPFAM" id="SSF52540">
    <property type="entry name" value="P-loop containing nucleoside triphosphate hydrolases"/>
    <property type="match status" value="1"/>
</dbReference>
<dbReference type="InterPro" id="IPR027417">
    <property type="entry name" value="P-loop_NTPase"/>
</dbReference>
<evidence type="ECO:0000313" key="9">
    <source>
        <dbReference type="Proteomes" id="UP000749040"/>
    </source>
</evidence>
<keyword evidence="1" id="KW-0547">Nucleotide-binding</keyword>
<organism evidence="8 9">
    <name type="scientific">Actinacidiphila acididurans</name>
    <dbReference type="NCBI Taxonomy" id="2784346"/>
    <lineage>
        <taxon>Bacteria</taxon>
        <taxon>Bacillati</taxon>
        <taxon>Actinomycetota</taxon>
        <taxon>Actinomycetes</taxon>
        <taxon>Kitasatosporales</taxon>
        <taxon>Streptomycetaceae</taxon>
        <taxon>Actinacidiphila</taxon>
    </lineage>
</organism>
<name>A0ABS2TXA6_9ACTN</name>
<evidence type="ECO:0000256" key="4">
    <source>
        <dbReference type="ARBA" id="ARBA00022840"/>
    </source>
</evidence>
<dbReference type="Pfam" id="PF00270">
    <property type="entry name" value="DEAD"/>
    <property type="match status" value="1"/>
</dbReference>
<dbReference type="SMART" id="SM00487">
    <property type="entry name" value="DEXDc"/>
    <property type="match status" value="1"/>
</dbReference>
<dbReference type="InterPro" id="IPR054712">
    <property type="entry name" value="Cas3-like_dom"/>
</dbReference>
<dbReference type="EMBL" id="JADKYB010000015">
    <property type="protein sequence ID" value="MBM9507969.1"/>
    <property type="molecule type" value="Genomic_DNA"/>
</dbReference>
<evidence type="ECO:0000259" key="7">
    <source>
        <dbReference type="PROSITE" id="PS51643"/>
    </source>
</evidence>
<dbReference type="RefSeq" id="WP_205359838.1">
    <property type="nucleotide sequence ID" value="NZ_JADKYB010000015.1"/>
</dbReference>
<dbReference type="Pfam" id="PF22590">
    <property type="entry name" value="Cas3-like_C_2"/>
    <property type="match status" value="1"/>
</dbReference>
<dbReference type="NCBIfam" id="TIGR01596">
    <property type="entry name" value="cas3_HD"/>
    <property type="match status" value="1"/>
</dbReference>
<dbReference type="Proteomes" id="UP000749040">
    <property type="component" value="Unassembled WGS sequence"/>
</dbReference>
<dbReference type="CDD" id="cd17930">
    <property type="entry name" value="DEXHc_cas3"/>
    <property type="match status" value="1"/>
</dbReference>
<keyword evidence="8" id="KW-0255">Endonuclease</keyword>
<keyword evidence="2" id="KW-0378">Hydrolase</keyword>
<reference evidence="8 9" key="1">
    <citation type="submission" date="2021-01" db="EMBL/GenBank/DDBJ databases">
        <title>Streptomyces acididurans sp. nov., isolated from a peat swamp forest soil.</title>
        <authorList>
            <person name="Chantavorakit T."/>
            <person name="Duangmal K."/>
        </authorList>
    </citation>
    <scope>NUCLEOTIDE SEQUENCE [LARGE SCALE GENOMIC DNA]</scope>
    <source>
        <strain evidence="8 9">KK5PA1</strain>
    </source>
</reference>
<evidence type="ECO:0000256" key="2">
    <source>
        <dbReference type="ARBA" id="ARBA00022801"/>
    </source>
</evidence>
<evidence type="ECO:0000256" key="1">
    <source>
        <dbReference type="ARBA" id="ARBA00022741"/>
    </source>
</evidence>
<keyword evidence="3" id="KW-0347">Helicase</keyword>
<accession>A0ABS2TXA6</accession>
<keyword evidence="4" id="KW-0067">ATP-binding</keyword>
<keyword evidence="8" id="KW-0540">Nuclease</keyword>
<evidence type="ECO:0000256" key="5">
    <source>
        <dbReference type="ARBA" id="ARBA00023118"/>
    </source>
</evidence>
<evidence type="ECO:0000313" key="8">
    <source>
        <dbReference type="EMBL" id="MBM9507969.1"/>
    </source>
</evidence>
<dbReference type="InterPro" id="IPR011545">
    <property type="entry name" value="DEAD/DEAH_box_helicase_dom"/>
</dbReference>
<protein>
    <submittedName>
        <fullName evidence="8">CRISPR-associated endonuclease Cas3</fullName>
    </submittedName>
</protein>